<dbReference type="GO" id="GO:0004807">
    <property type="term" value="F:triose-phosphate isomerase activity"/>
    <property type="evidence" value="ECO:0007669"/>
    <property type="project" value="InterPro"/>
</dbReference>
<keyword evidence="3" id="KW-1185">Reference proteome</keyword>
<organism evidence="2 3">
    <name type="scientific">Halobellus salinus</name>
    <dbReference type="NCBI Taxonomy" id="931585"/>
    <lineage>
        <taxon>Archaea</taxon>
        <taxon>Methanobacteriati</taxon>
        <taxon>Methanobacteriota</taxon>
        <taxon>Stenosarchaea group</taxon>
        <taxon>Halobacteria</taxon>
        <taxon>Halobacteriales</taxon>
        <taxon>Haloferacaceae</taxon>
        <taxon>Halobellus</taxon>
    </lineage>
</organism>
<evidence type="ECO:0000313" key="3">
    <source>
        <dbReference type="Proteomes" id="UP000653099"/>
    </source>
</evidence>
<protein>
    <submittedName>
        <fullName evidence="2">Triose-phosphate isomerase</fullName>
    </submittedName>
</protein>
<comment type="caution">
    <text evidence="2">The sequence shown here is derived from an EMBL/GenBank/DDBJ whole genome shotgun (WGS) entry which is preliminary data.</text>
</comment>
<sequence>MTDDHAVPYPHFQVNCKIYPGTGGDEGLRFARIVERVQDEADATFVFTPQLPDLRRIATETDLAVTTPIVDGVEAGRGIGKILPETIEAAGALGAVINHAEARDTLSSIERKIERCKQVGMDSIVCVDSVEMGRAVAAFDPDSLVFEKPSDISTDRAITQTHPDRVREFVRTINDVNSRTAVLVGGGISTVDDVRRAFEQGADAAGAASAISLAGDPEARLRSIAEAFEDL</sequence>
<dbReference type="InterPro" id="IPR035990">
    <property type="entry name" value="TIM_sf"/>
</dbReference>
<dbReference type="RefSeq" id="WP_188786235.1">
    <property type="nucleotide sequence ID" value="NZ_BMOC01000004.1"/>
</dbReference>
<dbReference type="SUPFAM" id="SSF51351">
    <property type="entry name" value="Triosephosphate isomerase (TIM)"/>
    <property type="match status" value="1"/>
</dbReference>
<reference evidence="2" key="2">
    <citation type="submission" date="2020-09" db="EMBL/GenBank/DDBJ databases">
        <authorList>
            <person name="Sun Q."/>
            <person name="Ohkuma M."/>
        </authorList>
    </citation>
    <scope>NUCLEOTIDE SEQUENCE</scope>
    <source>
        <strain evidence="2">JCM 14359</strain>
    </source>
</reference>
<dbReference type="OrthoDB" id="9465at2157"/>
<dbReference type="EMBL" id="BMOC01000004">
    <property type="protein sequence ID" value="GGJ01682.1"/>
    <property type="molecule type" value="Genomic_DNA"/>
</dbReference>
<proteinExistence type="predicted"/>
<dbReference type="Proteomes" id="UP000653099">
    <property type="component" value="Unassembled WGS sequence"/>
</dbReference>
<dbReference type="AlphaFoldDB" id="A0A830ENH0"/>
<dbReference type="Pfam" id="PF00121">
    <property type="entry name" value="TIM"/>
    <property type="match status" value="1"/>
</dbReference>
<dbReference type="NCBIfam" id="NF003302">
    <property type="entry name" value="PRK04302.1"/>
    <property type="match status" value="1"/>
</dbReference>
<keyword evidence="1 2" id="KW-0413">Isomerase</keyword>
<dbReference type="PROSITE" id="PS51440">
    <property type="entry name" value="TIM_2"/>
    <property type="match status" value="1"/>
</dbReference>
<gene>
    <name evidence="2" type="primary">tpiA</name>
    <name evidence="2" type="ORF">GCM10008995_09330</name>
</gene>
<evidence type="ECO:0000256" key="1">
    <source>
        <dbReference type="ARBA" id="ARBA00023235"/>
    </source>
</evidence>
<dbReference type="InterPro" id="IPR000652">
    <property type="entry name" value="Triosephosphate_isomerase"/>
</dbReference>
<accession>A0A830ENH0</accession>
<dbReference type="Gene3D" id="3.20.20.70">
    <property type="entry name" value="Aldolase class I"/>
    <property type="match status" value="1"/>
</dbReference>
<name>A0A830ENH0_9EURY</name>
<reference evidence="2" key="1">
    <citation type="journal article" date="2014" name="Int. J. Syst. Evol. Microbiol.">
        <title>Complete genome sequence of Corynebacterium casei LMG S-19264T (=DSM 44701T), isolated from a smear-ripened cheese.</title>
        <authorList>
            <consortium name="US DOE Joint Genome Institute (JGI-PGF)"/>
            <person name="Walter F."/>
            <person name="Albersmeier A."/>
            <person name="Kalinowski J."/>
            <person name="Ruckert C."/>
        </authorList>
    </citation>
    <scope>NUCLEOTIDE SEQUENCE</scope>
    <source>
        <strain evidence="2">JCM 14359</strain>
    </source>
</reference>
<dbReference type="InterPro" id="IPR013785">
    <property type="entry name" value="Aldolase_TIM"/>
</dbReference>
<evidence type="ECO:0000313" key="2">
    <source>
        <dbReference type="EMBL" id="GGJ01682.1"/>
    </source>
</evidence>